<gene>
    <name evidence="4" type="ORF">POPTR_017G067300</name>
</gene>
<dbReference type="PANTHER" id="PTHR31286">
    <property type="entry name" value="GLYCINE-RICH CELL WALL STRUCTURAL PROTEIN 1.8-LIKE"/>
    <property type="match status" value="1"/>
</dbReference>
<organism evidence="4 5">
    <name type="scientific">Populus trichocarpa</name>
    <name type="common">Western balsam poplar</name>
    <name type="synonym">Populus balsamifera subsp. trichocarpa</name>
    <dbReference type="NCBI Taxonomy" id="3694"/>
    <lineage>
        <taxon>Eukaryota</taxon>
        <taxon>Viridiplantae</taxon>
        <taxon>Streptophyta</taxon>
        <taxon>Embryophyta</taxon>
        <taxon>Tracheophyta</taxon>
        <taxon>Spermatophyta</taxon>
        <taxon>Magnoliopsida</taxon>
        <taxon>eudicotyledons</taxon>
        <taxon>Gunneridae</taxon>
        <taxon>Pentapetalae</taxon>
        <taxon>rosids</taxon>
        <taxon>fabids</taxon>
        <taxon>Malpighiales</taxon>
        <taxon>Salicaceae</taxon>
        <taxon>Saliceae</taxon>
        <taxon>Populus</taxon>
    </lineage>
</organism>
<dbReference type="InterPro" id="IPR036691">
    <property type="entry name" value="Endo/exonu/phosph_ase_sf"/>
</dbReference>
<reference evidence="4 5" key="1">
    <citation type="journal article" date="2006" name="Science">
        <title>The genome of black cottonwood, Populus trichocarpa (Torr. &amp; Gray).</title>
        <authorList>
            <person name="Tuskan G.A."/>
            <person name="Difazio S."/>
            <person name="Jansson S."/>
            <person name="Bohlmann J."/>
            <person name="Grigoriev I."/>
            <person name="Hellsten U."/>
            <person name="Putnam N."/>
            <person name="Ralph S."/>
            <person name="Rombauts S."/>
            <person name="Salamov A."/>
            <person name="Schein J."/>
            <person name="Sterck L."/>
            <person name="Aerts A."/>
            <person name="Bhalerao R.R."/>
            <person name="Bhalerao R.P."/>
            <person name="Blaudez D."/>
            <person name="Boerjan W."/>
            <person name="Brun A."/>
            <person name="Brunner A."/>
            <person name="Busov V."/>
            <person name="Campbell M."/>
            <person name="Carlson J."/>
            <person name="Chalot M."/>
            <person name="Chapman J."/>
            <person name="Chen G.L."/>
            <person name="Cooper D."/>
            <person name="Coutinho P.M."/>
            <person name="Couturier J."/>
            <person name="Covert S."/>
            <person name="Cronk Q."/>
            <person name="Cunningham R."/>
            <person name="Davis J."/>
            <person name="Degroeve S."/>
            <person name="Dejardin A."/>
            <person name="Depamphilis C."/>
            <person name="Detter J."/>
            <person name="Dirks B."/>
            <person name="Dubchak I."/>
            <person name="Duplessis S."/>
            <person name="Ehlting J."/>
            <person name="Ellis B."/>
            <person name="Gendler K."/>
            <person name="Goodstein D."/>
            <person name="Gribskov M."/>
            <person name="Grimwood J."/>
            <person name="Groover A."/>
            <person name="Gunter L."/>
            <person name="Hamberger B."/>
            <person name="Heinze B."/>
            <person name="Helariutta Y."/>
            <person name="Henrissat B."/>
            <person name="Holligan D."/>
            <person name="Holt R."/>
            <person name="Huang W."/>
            <person name="Islam-Faridi N."/>
            <person name="Jones S."/>
            <person name="Jones-Rhoades M."/>
            <person name="Jorgensen R."/>
            <person name="Joshi C."/>
            <person name="Kangasjarvi J."/>
            <person name="Karlsson J."/>
            <person name="Kelleher C."/>
            <person name="Kirkpatrick R."/>
            <person name="Kirst M."/>
            <person name="Kohler A."/>
            <person name="Kalluri U."/>
            <person name="Larimer F."/>
            <person name="Leebens-Mack J."/>
            <person name="Leple J.C."/>
            <person name="Locascio P."/>
            <person name="Lou Y."/>
            <person name="Lucas S."/>
            <person name="Martin F."/>
            <person name="Montanini B."/>
            <person name="Napoli C."/>
            <person name="Nelson D.R."/>
            <person name="Nelson C."/>
            <person name="Nieminen K."/>
            <person name="Nilsson O."/>
            <person name="Pereda V."/>
            <person name="Peter G."/>
            <person name="Philippe R."/>
            <person name="Pilate G."/>
            <person name="Poliakov A."/>
            <person name="Razumovskaya J."/>
            <person name="Richardson P."/>
            <person name="Rinaldi C."/>
            <person name="Ritland K."/>
            <person name="Rouze P."/>
            <person name="Ryaboy D."/>
            <person name="Schmutz J."/>
            <person name="Schrader J."/>
            <person name="Segerman B."/>
            <person name="Shin H."/>
            <person name="Siddiqui A."/>
            <person name="Sterky F."/>
            <person name="Terry A."/>
            <person name="Tsai C.J."/>
            <person name="Uberbacher E."/>
            <person name="Unneberg P."/>
            <person name="Vahala J."/>
            <person name="Wall K."/>
            <person name="Wessler S."/>
            <person name="Yang G."/>
            <person name="Yin T."/>
            <person name="Douglas C."/>
            <person name="Marra M."/>
            <person name="Sandberg G."/>
            <person name="Van de Peer Y."/>
            <person name="Rokhsar D."/>
        </authorList>
    </citation>
    <scope>NUCLEOTIDE SEQUENCE [LARGE SCALE GENOMIC DNA]</scope>
    <source>
        <strain evidence="5">cv. Nisqually</strain>
    </source>
</reference>
<dbReference type="AlphaFoldDB" id="A0A2K1X490"/>
<dbReference type="InParanoid" id="A0A2K1X490"/>
<evidence type="ECO:0000313" key="4">
    <source>
        <dbReference type="EMBL" id="PNS95597.1"/>
    </source>
</evidence>
<dbReference type="Proteomes" id="UP000006729">
    <property type="component" value="Chromosome 17"/>
</dbReference>
<dbReference type="InterPro" id="IPR025558">
    <property type="entry name" value="DUF4283"/>
</dbReference>
<feature type="compositionally biased region" description="Polar residues" evidence="1">
    <location>
        <begin position="444"/>
        <end position="456"/>
    </location>
</feature>
<feature type="region of interest" description="Disordered" evidence="1">
    <location>
        <begin position="411"/>
        <end position="505"/>
    </location>
</feature>
<dbReference type="Gene3D" id="3.60.10.10">
    <property type="entry name" value="Endonuclease/exonuclease/phosphatase"/>
    <property type="match status" value="1"/>
</dbReference>
<dbReference type="Pfam" id="PF03372">
    <property type="entry name" value="Exo_endo_phos"/>
    <property type="match status" value="1"/>
</dbReference>
<evidence type="ECO:0000259" key="2">
    <source>
        <dbReference type="Pfam" id="PF03372"/>
    </source>
</evidence>
<sequence>MSLCSSVENVPMVSSNIEQHNQVKSGHTLRLELQDMLNSHGMRISQFQADSDVSIEKHSTVQASNVVPEMNHVLGSKVDEVKVGSHQQEQLKLKPKLNFLNALKGSDVDDNEGSKTLGISSVRNLHFAPPTMTDGRVTVAPPLDKLPYPVVNSIAKRIWGSYGLSEVLSSDNGFFIFNFDSVDHATNVLERAPWHMANRPLVLKRWQPNMQFLKDDLARVPVWVRLYNVPLEYWTIKGLSCVASAIGVPLHADHTTLLRKRLSYARVCVEIDASKTLVKEYDIRCPNGLFITISAEYEWIPSNAMYNIDNLKVVAEGKRNLGAMNSKSADNKQNQFQWQVVGKRNKGSVSGENAPLASKVGNCNENGCSTSGIHMSDCNMIDHAASNMPNAACNEDENPSSPLVLKSLREDMKQEQGAASTTLDQDMDAMGGDTDGEQTDKESTSTILTTPQTLNSTERETVNQLAIKARDSLEKKKKGSKASSKKTKKSGSSPGGTSRGLNDPIKHSELRRLIHQERIALFGLVETRVKDKNKDHVSQLLLRCWSFLYNYDFSCRGRIWVCWNADTVKVDVFGMSDQAIHVSVTILATNISFNTSIIYGDNNASLREALWSDIVSRSDGWESTPWILMGDFNAIRNQSDRLGGSTMWAGTMDRLDTCIREAKVDDLRYSGMDYTWSNQCPENLIMRKLDRVLVNEKWNLNFPLSEARFLPSDSSICGWIMTSSCDGKGSTGSAYSA</sequence>
<dbReference type="PANTHER" id="PTHR31286:SF99">
    <property type="entry name" value="DUF4283 DOMAIN-CONTAINING PROTEIN"/>
    <property type="match status" value="1"/>
</dbReference>
<dbReference type="InterPro" id="IPR040256">
    <property type="entry name" value="At4g02000-like"/>
</dbReference>
<feature type="compositionally biased region" description="Basic residues" evidence="1">
    <location>
        <begin position="475"/>
        <end position="489"/>
    </location>
</feature>
<proteinExistence type="predicted"/>
<feature type="domain" description="Endonuclease/exonuclease/phosphatase" evidence="2">
    <location>
        <begin position="498"/>
        <end position="713"/>
    </location>
</feature>
<name>A0A2K1X490_POPTR</name>
<dbReference type="InterPro" id="IPR005135">
    <property type="entry name" value="Endo/exonuclease/phosphatase"/>
</dbReference>
<evidence type="ECO:0000313" key="5">
    <source>
        <dbReference type="Proteomes" id="UP000006729"/>
    </source>
</evidence>
<protein>
    <submittedName>
        <fullName evidence="4">Uncharacterized protein</fullName>
    </submittedName>
</protein>
<accession>A0A2K1X490</accession>
<evidence type="ECO:0000256" key="1">
    <source>
        <dbReference type="SAM" id="MobiDB-lite"/>
    </source>
</evidence>
<dbReference type="GO" id="GO:0003824">
    <property type="term" value="F:catalytic activity"/>
    <property type="evidence" value="ECO:0007669"/>
    <property type="project" value="InterPro"/>
</dbReference>
<keyword evidence="5" id="KW-1185">Reference proteome</keyword>
<feature type="domain" description="DUF4283" evidence="3">
    <location>
        <begin position="151"/>
        <end position="212"/>
    </location>
</feature>
<dbReference type="SUPFAM" id="SSF56219">
    <property type="entry name" value="DNase I-like"/>
    <property type="match status" value="1"/>
</dbReference>
<dbReference type="Pfam" id="PF14111">
    <property type="entry name" value="DUF4283"/>
    <property type="match status" value="1"/>
</dbReference>
<dbReference type="EMBL" id="CM009306">
    <property type="protein sequence ID" value="PNS95597.1"/>
    <property type="molecule type" value="Genomic_DNA"/>
</dbReference>
<evidence type="ECO:0000259" key="3">
    <source>
        <dbReference type="Pfam" id="PF14111"/>
    </source>
</evidence>